<reference evidence="2" key="1">
    <citation type="journal article" date="2005" name="Nature">
        <title>The map-based sequence of the rice genome.</title>
        <authorList>
            <consortium name="International rice genome sequencing project (IRGSP)"/>
            <person name="Matsumoto T."/>
            <person name="Wu J."/>
            <person name="Kanamori H."/>
            <person name="Katayose Y."/>
            <person name="Fujisawa M."/>
            <person name="Namiki N."/>
            <person name="Mizuno H."/>
            <person name="Yamamoto K."/>
            <person name="Antonio B.A."/>
            <person name="Baba T."/>
            <person name="Sakata K."/>
            <person name="Nagamura Y."/>
            <person name="Aoki H."/>
            <person name="Arikawa K."/>
            <person name="Arita K."/>
            <person name="Bito T."/>
            <person name="Chiden Y."/>
            <person name="Fujitsuka N."/>
            <person name="Fukunaka R."/>
            <person name="Hamada M."/>
            <person name="Harada C."/>
            <person name="Hayashi A."/>
            <person name="Hijishita S."/>
            <person name="Honda M."/>
            <person name="Hosokawa S."/>
            <person name="Ichikawa Y."/>
            <person name="Idonuma A."/>
            <person name="Iijima M."/>
            <person name="Ikeda M."/>
            <person name="Ikeno M."/>
            <person name="Ito K."/>
            <person name="Ito S."/>
            <person name="Ito T."/>
            <person name="Ito Y."/>
            <person name="Ito Y."/>
            <person name="Iwabuchi A."/>
            <person name="Kamiya K."/>
            <person name="Karasawa W."/>
            <person name="Kurita K."/>
            <person name="Katagiri S."/>
            <person name="Kikuta A."/>
            <person name="Kobayashi H."/>
            <person name="Kobayashi N."/>
            <person name="Machita K."/>
            <person name="Maehara T."/>
            <person name="Masukawa M."/>
            <person name="Mizubayashi T."/>
            <person name="Mukai Y."/>
            <person name="Nagasaki H."/>
            <person name="Nagata Y."/>
            <person name="Naito S."/>
            <person name="Nakashima M."/>
            <person name="Nakama Y."/>
            <person name="Nakamichi Y."/>
            <person name="Nakamura M."/>
            <person name="Meguro A."/>
            <person name="Negishi M."/>
            <person name="Ohta I."/>
            <person name="Ohta T."/>
            <person name="Okamoto M."/>
            <person name="Ono N."/>
            <person name="Saji S."/>
            <person name="Sakaguchi M."/>
            <person name="Sakai K."/>
            <person name="Shibata M."/>
            <person name="Shimokawa T."/>
            <person name="Song J."/>
            <person name="Takazaki Y."/>
            <person name="Terasawa K."/>
            <person name="Tsugane M."/>
            <person name="Tsuji K."/>
            <person name="Ueda S."/>
            <person name="Waki K."/>
            <person name="Yamagata H."/>
            <person name="Yamamoto M."/>
            <person name="Yamamoto S."/>
            <person name="Yamane H."/>
            <person name="Yoshiki S."/>
            <person name="Yoshihara R."/>
            <person name="Yukawa K."/>
            <person name="Zhong H."/>
            <person name="Yano M."/>
            <person name="Yuan Q."/>
            <person name="Ouyang S."/>
            <person name="Liu J."/>
            <person name="Jones K.M."/>
            <person name="Gansberger K."/>
            <person name="Moffat K."/>
            <person name="Hill J."/>
            <person name="Bera J."/>
            <person name="Fadrosh D."/>
            <person name="Jin S."/>
            <person name="Johri S."/>
            <person name="Kim M."/>
            <person name="Overton L."/>
            <person name="Reardon M."/>
            <person name="Tsitrin T."/>
            <person name="Vuong H."/>
            <person name="Weaver B."/>
            <person name="Ciecko A."/>
            <person name="Tallon L."/>
            <person name="Jackson J."/>
            <person name="Pai G."/>
            <person name="Aken S.V."/>
            <person name="Utterback T."/>
            <person name="Reidmuller S."/>
            <person name="Feldblyum T."/>
            <person name="Hsiao J."/>
            <person name="Zismann V."/>
            <person name="Iobst S."/>
            <person name="de Vazeille A.R."/>
            <person name="Buell C.R."/>
            <person name="Ying K."/>
            <person name="Li Y."/>
            <person name="Lu T."/>
            <person name="Huang Y."/>
            <person name="Zhao Q."/>
            <person name="Feng Q."/>
            <person name="Zhang L."/>
            <person name="Zhu J."/>
            <person name="Weng Q."/>
            <person name="Mu J."/>
            <person name="Lu Y."/>
            <person name="Fan D."/>
            <person name="Liu Y."/>
            <person name="Guan J."/>
            <person name="Zhang Y."/>
            <person name="Yu S."/>
            <person name="Liu X."/>
            <person name="Zhang Y."/>
            <person name="Hong G."/>
            <person name="Han B."/>
            <person name="Choisne N."/>
            <person name="Demange N."/>
            <person name="Orjeda G."/>
            <person name="Samain S."/>
            <person name="Cattolico L."/>
            <person name="Pelletier E."/>
            <person name="Couloux A."/>
            <person name="Segurens B."/>
            <person name="Wincker P."/>
            <person name="D'Hont A."/>
            <person name="Scarpelli C."/>
            <person name="Weissenbach J."/>
            <person name="Salanoubat M."/>
            <person name="Quetier F."/>
            <person name="Yu Y."/>
            <person name="Kim H.R."/>
            <person name="Rambo T."/>
            <person name="Currie J."/>
            <person name="Collura K."/>
            <person name="Luo M."/>
            <person name="Yang T."/>
            <person name="Ammiraju J.S.S."/>
            <person name="Engler F."/>
            <person name="Soderlund C."/>
            <person name="Wing R.A."/>
            <person name="Palmer L.E."/>
            <person name="de la Bastide M."/>
            <person name="Spiegel L."/>
            <person name="Nascimento L."/>
            <person name="Zutavern T."/>
            <person name="O'Shaughnessy A."/>
            <person name="Dike S."/>
            <person name="Dedhia N."/>
            <person name="Preston R."/>
            <person name="Balija V."/>
            <person name="McCombie W.R."/>
            <person name="Chow T."/>
            <person name="Chen H."/>
            <person name="Chung M."/>
            <person name="Chen C."/>
            <person name="Shaw J."/>
            <person name="Wu H."/>
            <person name="Hsiao K."/>
            <person name="Chao Y."/>
            <person name="Chu M."/>
            <person name="Cheng C."/>
            <person name="Hour A."/>
            <person name="Lee P."/>
            <person name="Lin S."/>
            <person name="Lin Y."/>
            <person name="Liou J."/>
            <person name="Liu S."/>
            <person name="Hsing Y."/>
            <person name="Raghuvanshi S."/>
            <person name="Mohanty A."/>
            <person name="Bharti A.K."/>
            <person name="Gaur A."/>
            <person name="Gupta V."/>
            <person name="Kumar D."/>
            <person name="Ravi V."/>
            <person name="Vij S."/>
            <person name="Kapur A."/>
            <person name="Khurana P."/>
            <person name="Khurana P."/>
            <person name="Khurana J.P."/>
            <person name="Tyagi A.K."/>
            <person name="Gaikwad K."/>
            <person name="Singh A."/>
            <person name="Dalal V."/>
            <person name="Srivastava S."/>
            <person name="Dixit A."/>
            <person name="Pal A.K."/>
            <person name="Ghazi I.A."/>
            <person name="Yadav M."/>
            <person name="Pandit A."/>
            <person name="Bhargava A."/>
            <person name="Sureshbabu K."/>
            <person name="Batra K."/>
            <person name="Sharma T.R."/>
            <person name="Mohapatra T."/>
            <person name="Singh N.K."/>
            <person name="Messing J."/>
            <person name="Nelson A.B."/>
            <person name="Fuks G."/>
            <person name="Kavchok S."/>
            <person name="Keizer G."/>
            <person name="Linton E."/>
            <person name="Llaca V."/>
            <person name="Song R."/>
            <person name="Tanyolac B."/>
            <person name="Young S."/>
            <person name="Ho-Il K."/>
            <person name="Hahn J.H."/>
            <person name="Sangsakoo G."/>
            <person name="Vanavichit A."/>
            <person name="de Mattos Luiz.A.T."/>
            <person name="Zimmer P.D."/>
            <person name="Malone G."/>
            <person name="Dellagostin O."/>
            <person name="de Oliveira A.C."/>
            <person name="Bevan M."/>
            <person name="Bancroft I."/>
            <person name="Minx P."/>
            <person name="Cordum H."/>
            <person name="Wilson R."/>
            <person name="Cheng Z."/>
            <person name="Jin W."/>
            <person name="Jiang J."/>
            <person name="Leong S.A."/>
            <person name="Iwama H."/>
            <person name="Gojobori T."/>
            <person name="Itoh T."/>
            <person name="Niimura Y."/>
            <person name="Fujii Y."/>
            <person name="Habara T."/>
            <person name="Sakai H."/>
            <person name="Sato Y."/>
            <person name="Wilson G."/>
            <person name="Kumar K."/>
            <person name="McCouch S."/>
            <person name="Juretic N."/>
            <person name="Hoen D."/>
            <person name="Wright S."/>
            <person name="Bruskiewich R."/>
            <person name="Bureau T."/>
            <person name="Miyao A."/>
            <person name="Hirochika H."/>
            <person name="Nishikawa T."/>
            <person name="Kadowaki K."/>
            <person name="Sugiura M."/>
            <person name="Burr B."/>
            <person name="Sasaki T."/>
        </authorList>
    </citation>
    <scope>NUCLEOTIDE SEQUENCE [LARGE SCALE GENOMIC DNA]</scope>
    <source>
        <strain evidence="2">cv. Nipponbare</strain>
    </source>
</reference>
<dbReference type="AlphaFoldDB" id="Q6Z9A7"/>
<name>Q6Z9A7_ORYSJ</name>
<protein>
    <submittedName>
        <fullName evidence="1">Uncharacterized protein</fullName>
    </submittedName>
</protein>
<gene>
    <name evidence="1" type="primary">P0682A06.15</name>
</gene>
<sequence length="182" mass="21210">MIGLIPDQNLVVAQDRVQWDTHDFIMHDAHEKRTQYMWQHVWEWIALASWAPRDRHGLQEETSRRSRVLHMALGIPVPCSRRYYCLVLSVTGLFGKWNFSADQPVARAHFTAPNCENACDSREVWLFGSVYVCVREGRKAIAIDHFSIARYVCGERNQCPIEPMFVMHTLAVFSWIQSLDFD</sequence>
<accession>Q6Z9A7</accession>
<evidence type="ECO:0000313" key="2">
    <source>
        <dbReference type="Proteomes" id="UP000000763"/>
    </source>
</evidence>
<dbReference type="Proteomes" id="UP000000763">
    <property type="component" value="Chromosome 8"/>
</dbReference>
<organism evidence="1 2">
    <name type="scientific">Oryza sativa subsp. japonica</name>
    <name type="common">Rice</name>
    <dbReference type="NCBI Taxonomy" id="39947"/>
    <lineage>
        <taxon>Eukaryota</taxon>
        <taxon>Viridiplantae</taxon>
        <taxon>Streptophyta</taxon>
        <taxon>Embryophyta</taxon>
        <taxon>Tracheophyta</taxon>
        <taxon>Spermatophyta</taxon>
        <taxon>Magnoliopsida</taxon>
        <taxon>Liliopsida</taxon>
        <taxon>Poales</taxon>
        <taxon>Poaceae</taxon>
        <taxon>BOP clade</taxon>
        <taxon>Oryzoideae</taxon>
        <taxon>Oryzeae</taxon>
        <taxon>Oryzinae</taxon>
        <taxon>Oryza</taxon>
        <taxon>Oryza sativa</taxon>
    </lineage>
</organism>
<proteinExistence type="predicted"/>
<evidence type="ECO:0000313" key="1">
    <source>
        <dbReference type="EMBL" id="BAD05467.1"/>
    </source>
</evidence>
<reference evidence="2" key="2">
    <citation type="journal article" date="2008" name="Nucleic Acids Res.">
        <title>The rice annotation project database (RAP-DB): 2008 update.</title>
        <authorList>
            <consortium name="The rice annotation project (RAP)"/>
        </authorList>
    </citation>
    <scope>GENOME REANNOTATION</scope>
    <source>
        <strain evidence="2">cv. Nipponbare</strain>
    </source>
</reference>
<dbReference type="EMBL" id="AP004705">
    <property type="protein sequence ID" value="BAD05467.1"/>
    <property type="molecule type" value="Genomic_DNA"/>
</dbReference>